<keyword evidence="2" id="KW-1185">Reference proteome</keyword>
<evidence type="ECO:0000313" key="1">
    <source>
        <dbReference type="EMBL" id="MEQ2270293.1"/>
    </source>
</evidence>
<evidence type="ECO:0008006" key="3">
    <source>
        <dbReference type="Google" id="ProtNLM"/>
    </source>
</evidence>
<comment type="caution">
    <text evidence="1">The sequence shown here is derived from an EMBL/GenBank/DDBJ whole genome shotgun (WGS) entry which is preliminary data.</text>
</comment>
<accession>A0ABV0WN81</accession>
<protein>
    <recommendedName>
        <fullName evidence="3">C2H2-type domain-containing protein</fullName>
    </recommendedName>
</protein>
<evidence type="ECO:0000313" key="2">
    <source>
        <dbReference type="Proteomes" id="UP001444071"/>
    </source>
</evidence>
<organism evidence="1 2">
    <name type="scientific">Xenotaenia resolanae</name>
    <dbReference type="NCBI Taxonomy" id="208358"/>
    <lineage>
        <taxon>Eukaryota</taxon>
        <taxon>Metazoa</taxon>
        <taxon>Chordata</taxon>
        <taxon>Craniata</taxon>
        <taxon>Vertebrata</taxon>
        <taxon>Euteleostomi</taxon>
        <taxon>Actinopterygii</taxon>
        <taxon>Neopterygii</taxon>
        <taxon>Teleostei</taxon>
        <taxon>Neoteleostei</taxon>
        <taxon>Acanthomorphata</taxon>
        <taxon>Ovalentaria</taxon>
        <taxon>Atherinomorphae</taxon>
        <taxon>Cyprinodontiformes</taxon>
        <taxon>Goodeidae</taxon>
        <taxon>Xenotaenia</taxon>
    </lineage>
</organism>
<gene>
    <name evidence="1" type="ORF">XENORESO_018956</name>
</gene>
<name>A0ABV0WN81_9TELE</name>
<sequence length="107" mass="12198">MDNLETPYEEDDGFIECTVCEKSLRGDTLYKIHLTTPGHLKVYITVYIWGKVTLDLSWFTIFTPAGDHACLIFSIHSSGFHLLDVGVMEVMPNVFYPTTILQRILVD</sequence>
<dbReference type="Proteomes" id="UP001444071">
    <property type="component" value="Unassembled WGS sequence"/>
</dbReference>
<dbReference type="EMBL" id="JAHRIM010056885">
    <property type="protein sequence ID" value="MEQ2270293.1"/>
    <property type="molecule type" value="Genomic_DNA"/>
</dbReference>
<reference evidence="1 2" key="1">
    <citation type="submission" date="2021-06" db="EMBL/GenBank/DDBJ databases">
        <authorList>
            <person name="Palmer J.M."/>
        </authorList>
    </citation>
    <scope>NUCLEOTIDE SEQUENCE [LARGE SCALE GENOMIC DNA]</scope>
    <source>
        <strain evidence="1 2">XR_2019</strain>
        <tissue evidence="1">Muscle</tissue>
    </source>
</reference>
<proteinExistence type="predicted"/>